<evidence type="ECO:0000313" key="1">
    <source>
        <dbReference type="EMBL" id="ATV17543.1"/>
    </source>
</evidence>
<dbReference type="Proteomes" id="UP000230024">
    <property type="component" value="Chromosome"/>
</dbReference>
<name>A0AAU8XGE3_PSESF</name>
<dbReference type="AlphaFoldDB" id="A0AAU8XGE3"/>
<accession>A0AAU8XGE3</accession>
<organism evidence="1 2">
    <name type="scientific">Pseudomonas syringae pv. actinidiae</name>
    <dbReference type="NCBI Taxonomy" id="103796"/>
    <lineage>
        <taxon>Bacteria</taxon>
        <taxon>Pseudomonadati</taxon>
        <taxon>Pseudomonadota</taxon>
        <taxon>Gammaproteobacteria</taxon>
        <taxon>Pseudomonadales</taxon>
        <taxon>Pseudomonadaceae</taxon>
        <taxon>Pseudomonas</taxon>
        <taxon>Pseudomonas syringae</taxon>
    </lineage>
</organism>
<evidence type="ECO:0000313" key="2">
    <source>
        <dbReference type="Proteomes" id="UP000230024"/>
    </source>
</evidence>
<gene>
    <name evidence="1" type="ORF">CT122_12190</name>
</gene>
<reference evidence="1 2" key="1">
    <citation type="submission" date="2017-11" db="EMBL/GenBank/DDBJ databases">
        <title>Complete DNA Sequence of Pseudomonas syringae pv. actinidiae, biovar 5 (Psa5).</title>
        <authorList>
            <person name="Butler M."/>
            <person name="Taiaroa G."/>
            <person name="Sumpter N."/>
            <person name="Poulter R."/>
        </authorList>
    </citation>
    <scope>NUCLEOTIDE SEQUENCE [LARGE SCALE GENOMIC DNA]</scope>
    <source>
        <strain evidence="1 2">MAFF212063</strain>
    </source>
</reference>
<proteinExistence type="predicted"/>
<protein>
    <submittedName>
        <fullName evidence="1">Uncharacterized protein</fullName>
    </submittedName>
</protein>
<sequence>MRLELKQILFQGLQVYQNLGCYVRRKWLQTCADWVIEILTAEIMSGDCLYDLLPPAKHTFVGGTPARFISHSADY</sequence>
<dbReference type="EMBL" id="CP024712">
    <property type="protein sequence ID" value="ATV17543.1"/>
    <property type="molecule type" value="Genomic_DNA"/>
</dbReference>